<dbReference type="InterPro" id="IPR033457">
    <property type="entry name" value="DUF5133"/>
</dbReference>
<dbReference type="Pfam" id="PF17196">
    <property type="entry name" value="DUF5133"/>
    <property type="match status" value="1"/>
</dbReference>
<evidence type="ECO:0000313" key="2">
    <source>
        <dbReference type="Proteomes" id="UP001431313"/>
    </source>
</evidence>
<keyword evidence="2" id="KW-1185">Reference proteome</keyword>
<comment type="caution">
    <text evidence="1">The sequence shown here is derived from an EMBL/GenBank/DDBJ whole genome shotgun (WGS) entry which is preliminary data.</text>
</comment>
<gene>
    <name evidence="1" type="ORF">NX801_14715</name>
</gene>
<protein>
    <submittedName>
        <fullName evidence="1">DUF5133 domain-containing protein</fullName>
    </submittedName>
</protein>
<dbReference type="Proteomes" id="UP001431313">
    <property type="component" value="Unassembled WGS sequence"/>
</dbReference>
<reference evidence="1" key="1">
    <citation type="submission" date="2022-08" db="EMBL/GenBank/DDBJ databases">
        <authorList>
            <person name="Somphong A."/>
            <person name="Phongsopitanun W."/>
        </authorList>
    </citation>
    <scope>NUCLEOTIDE SEQUENCE</scope>
    <source>
        <strain evidence="1">LP05-1</strain>
    </source>
</reference>
<name>A0ABT2CHL5_9ACTN</name>
<accession>A0ABT2CHL5</accession>
<organism evidence="1 2">
    <name type="scientific">Streptomyces pyxinae</name>
    <dbReference type="NCBI Taxonomy" id="2970734"/>
    <lineage>
        <taxon>Bacteria</taxon>
        <taxon>Bacillati</taxon>
        <taxon>Actinomycetota</taxon>
        <taxon>Actinomycetes</taxon>
        <taxon>Kitasatosporales</taxon>
        <taxon>Streptomycetaceae</taxon>
        <taxon>Streptomyces</taxon>
    </lineage>
</organism>
<dbReference type="RefSeq" id="WP_258788151.1">
    <property type="nucleotide sequence ID" value="NZ_JANUGQ010000011.1"/>
</dbReference>
<evidence type="ECO:0000313" key="1">
    <source>
        <dbReference type="EMBL" id="MCS0636888.1"/>
    </source>
</evidence>
<dbReference type="EMBL" id="JANUGQ010000011">
    <property type="protein sequence ID" value="MCS0636888.1"/>
    <property type="molecule type" value="Genomic_DNA"/>
</dbReference>
<sequence>MPLSDPRQLRLLLARYADLRIAQVRGERRRPGDLEELVATLCAVTGTAHIDEAVAAADALLAETGRPARRARTAPGAAPLLAA</sequence>
<proteinExistence type="predicted"/>